<dbReference type="Pfam" id="PF04203">
    <property type="entry name" value="Sortase"/>
    <property type="match status" value="1"/>
</dbReference>
<evidence type="ECO:0000256" key="1">
    <source>
        <dbReference type="ARBA" id="ARBA00022801"/>
    </source>
</evidence>
<feature type="transmembrane region" description="Helical" evidence="2">
    <location>
        <begin position="15"/>
        <end position="34"/>
    </location>
</feature>
<accession>A0A1F5DNZ4</accession>
<keyword evidence="2" id="KW-0472">Membrane</keyword>
<evidence type="ECO:0000313" key="4">
    <source>
        <dbReference type="Proteomes" id="UP000178764"/>
    </source>
</evidence>
<evidence type="ECO:0000256" key="2">
    <source>
        <dbReference type="SAM" id="Phobius"/>
    </source>
</evidence>
<dbReference type="GO" id="GO:0016787">
    <property type="term" value="F:hydrolase activity"/>
    <property type="evidence" value="ECO:0007669"/>
    <property type="project" value="UniProtKB-KW"/>
</dbReference>
<dbReference type="InterPro" id="IPR042000">
    <property type="entry name" value="Sortase_D_2"/>
</dbReference>
<sequence length="196" mass="22250">MKILLTKILQNLKKFKYVILGLLILIIIGTFGISQNKEDSTRASTPTTTTETKPQYTIFHLVIPKLDMSVPIIPDVDGNDKEEYFKSLESGVAHYKGTSKPGDGSNIFIFGHSSFYWWSPGDYKEIFKTLSDLEEGDEIIVWREGKEYKYKVTETKLVSPTDVSVLKPTKTEQVTLMTCWPPGTTQRRLIIIAKPI</sequence>
<comment type="caution">
    <text evidence="3">The sequence shown here is derived from an EMBL/GenBank/DDBJ whole genome shotgun (WGS) entry which is preliminary data.</text>
</comment>
<dbReference type="NCBIfam" id="TIGR01076">
    <property type="entry name" value="sortase_fam"/>
    <property type="match status" value="1"/>
</dbReference>
<dbReference type="CDD" id="cd06166">
    <property type="entry name" value="Sortase_D_2"/>
    <property type="match status" value="1"/>
</dbReference>
<keyword evidence="1" id="KW-0378">Hydrolase</keyword>
<evidence type="ECO:0008006" key="5">
    <source>
        <dbReference type="Google" id="ProtNLM"/>
    </source>
</evidence>
<organism evidence="3 4">
    <name type="scientific">Candidatus Berkelbacteria bacterium RBG_13_40_8</name>
    <dbReference type="NCBI Taxonomy" id="1797467"/>
    <lineage>
        <taxon>Bacteria</taxon>
        <taxon>Candidatus Berkelbacteria</taxon>
    </lineage>
</organism>
<dbReference type="Gene3D" id="2.40.260.10">
    <property type="entry name" value="Sortase"/>
    <property type="match status" value="1"/>
</dbReference>
<gene>
    <name evidence="3" type="ORF">A2V71_01050</name>
</gene>
<dbReference type="SUPFAM" id="SSF63817">
    <property type="entry name" value="Sortase"/>
    <property type="match status" value="1"/>
</dbReference>
<dbReference type="Proteomes" id="UP000178764">
    <property type="component" value="Unassembled WGS sequence"/>
</dbReference>
<reference evidence="3 4" key="1">
    <citation type="journal article" date="2016" name="Nat. Commun.">
        <title>Thousands of microbial genomes shed light on interconnected biogeochemical processes in an aquifer system.</title>
        <authorList>
            <person name="Anantharaman K."/>
            <person name="Brown C.T."/>
            <person name="Hug L.A."/>
            <person name="Sharon I."/>
            <person name="Castelle C.J."/>
            <person name="Probst A.J."/>
            <person name="Thomas B.C."/>
            <person name="Singh A."/>
            <person name="Wilkins M.J."/>
            <person name="Karaoz U."/>
            <person name="Brodie E.L."/>
            <person name="Williams K.H."/>
            <person name="Hubbard S.S."/>
            <person name="Banfield J.F."/>
        </authorList>
    </citation>
    <scope>NUCLEOTIDE SEQUENCE [LARGE SCALE GENOMIC DNA]</scope>
</reference>
<dbReference type="EMBL" id="MEZT01000012">
    <property type="protein sequence ID" value="OGD56845.1"/>
    <property type="molecule type" value="Genomic_DNA"/>
</dbReference>
<dbReference type="AlphaFoldDB" id="A0A1F5DNZ4"/>
<keyword evidence="2" id="KW-1133">Transmembrane helix</keyword>
<dbReference type="InterPro" id="IPR005754">
    <property type="entry name" value="Sortase"/>
</dbReference>
<keyword evidence="2" id="KW-0812">Transmembrane</keyword>
<evidence type="ECO:0000313" key="3">
    <source>
        <dbReference type="EMBL" id="OGD56845.1"/>
    </source>
</evidence>
<protein>
    <recommendedName>
        <fullName evidence="5">Sortase</fullName>
    </recommendedName>
</protein>
<name>A0A1F5DNZ4_9BACT</name>
<proteinExistence type="predicted"/>
<dbReference type="InterPro" id="IPR023365">
    <property type="entry name" value="Sortase_dom-sf"/>
</dbReference>